<dbReference type="InterPro" id="IPR036390">
    <property type="entry name" value="WH_DNA-bd_sf"/>
</dbReference>
<organism evidence="5 6">
    <name type="scientific">Microbacterium faecale</name>
    <dbReference type="NCBI Taxonomy" id="1804630"/>
    <lineage>
        <taxon>Bacteria</taxon>
        <taxon>Bacillati</taxon>
        <taxon>Actinomycetota</taxon>
        <taxon>Actinomycetes</taxon>
        <taxon>Micrococcales</taxon>
        <taxon>Microbacteriaceae</taxon>
        <taxon>Microbacterium</taxon>
    </lineage>
</organism>
<dbReference type="InterPro" id="IPR036388">
    <property type="entry name" value="WH-like_DNA-bd_sf"/>
</dbReference>
<evidence type="ECO:0000313" key="5">
    <source>
        <dbReference type="EMBL" id="GGD41841.1"/>
    </source>
</evidence>
<name>A0A917DJ30_9MICO</name>
<proteinExistence type="predicted"/>
<gene>
    <name evidence="5" type="ORF">GCM10010915_23520</name>
</gene>
<keyword evidence="6" id="KW-1185">Reference proteome</keyword>
<accession>A0A917DJ30</accession>
<reference evidence="5" key="2">
    <citation type="submission" date="2020-09" db="EMBL/GenBank/DDBJ databases">
        <authorList>
            <person name="Sun Q."/>
            <person name="Zhou Y."/>
        </authorList>
    </citation>
    <scope>NUCLEOTIDE SEQUENCE</scope>
    <source>
        <strain evidence="5">CGMCC 1.15152</strain>
    </source>
</reference>
<dbReference type="Proteomes" id="UP000633205">
    <property type="component" value="Unassembled WGS sequence"/>
</dbReference>
<dbReference type="AlphaFoldDB" id="A0A917DJ30"/>
<dbReference type="Gene3D" id="1.10.10.10">
    <property type="entry name" value="Winged helix-like DNA-binding domain superfamily/Winged helix DNA-binding domain"/>
    <property type="match status" value="1"/>
</dbReference>
<dbReference type="PROSITE" id="PS51118">
    <property type="entry name" value="HTH_HXLR"/>
    <property type="match status" value="1"/>
</dbReference>
<dbReference type="InterPro" id="IPR002577">
    <property type="entry name" value="HTH_HxlR"/>
</dbReference>
<comment type="caution">
    <text evidence="5">The sequence shown here is derived from an EMBL/GenBank/DDBJ whole genome shotgun (WGS) entry which is preliminary data.</text>
</comment>
<feature type="domain" description="HTH hxlR-type" evidence="4">
    <location>
        <begin position="1"/>
        <end position="97"/>
    </location>
</feature>
<evidence type="ECO:0000256" key="1">
    <source>
        <dbReference type="ARBA" id="ARBA00023015"/>
    </source>
</evidence>
<dbReference type="PANTHER" id="PTHR33204:SF18">
    <property type="entry name" value="TRANSCRIPTIONAL REGULATORY PROTEIN"/>
    <property type="match status" value="1"/>
</dbReference>
<protein>
    <submittedName>
        <fullName evidence="5">Transcriptional regulator</fullName>
    </submittedName>
</protein>
<keyword evidence="1" id="KW-0805">Transcription regulation</keyword>
<evidence type="ECO:0000256" key="3">
    <source>
        <dbReference type="ARBA" id="ARBA00023163"/>
    </source>
</evidence>
<evidence type="ECO:0000313" key="6">
    <source>
        <dbReference type="Proteomes" id="UP000633205"/>
    </source>
</evidence>
<sequence length="152" mass="17295">MTVEVLGDRWSLVVLRDIMFGDRRRFRELLNHSEERIASNVLASRLKRMSDVGLLARHGDPTHRQKVEYRLTEPAIQLVPVMAQLGDWGARWLPTAAELTVRAELLADGGPRLWSRFMSELREVHLRGGVFPEDGVLAELTAAYERVASAHR</sequence>
<evidence type="ECO:0000256" key="2">
    <source>
        <dbReference type="ARBA" id="ARBA00023125"/>
    </source>
</evidence>
<keyword evidence="3" id="KW-0804">Transcription</keyword>
<evidence type="ECO:0000259" key="4">
    <source>
        <dbReference type="PROSITE" id="PS51118"/>
    </source>
</evidence>
<dbReference type="Pfam" id="PF01638">
    <property type="entry name" value="HxlR"/>
    <property type="match status" value="1"/>
</dbReference>
<keyword evidence="2" id="KW-0238">DNA-binding</keyword>
<reference evidence="5" key="1">
    <citation type="journal article" date="2014" name="Int. J. Syst. Evol. Microbiol.">
        <title>Complete genome sequence of Corynebacterium casei LMG S-19264T (=DSM 44701T), isolated from a smear-ripened cheese.</title>
        <authorList>
            <consortium name="US DOE Joint Genome Institute (JGI-PGF)"/>
            <person name="Walter F."/>
            <person name="Albersmeier A."/>
            <person name="Kalinowski J."/>
            <person name="Ruckert C."/>
        </authorList>
    </citation>
    <scope>NUCLEOTIDE SEQUENCE</scope>
    <source>
        <strain evidence="5">CGMCC 1.15152</strain>
    </source>
</reference>
<dbReference type="SUPFAM" id="SSF46785">
    <property type="entry name" value="Winged helix' DNA-binding domain"/>
    <property type="match status" value="1"/>
</dbReference>
<dbReference type="GO" id="GO:0003677">
    <property type="term" value="F:DNA binding"/>
    <property type="evidence" value="ECO:0007669"/>
    <property type="project" value="UniProtKB-KW"/>
</dbReference>
<dbReference type="PANTHER" id="PTHR33204">
    <property type="entry name" value="TRANSCRIPTIONAL REGULATOR, MARR FAMILY"/>
    <property type="match status" value="1"/>
</dbReference>
<dbReference type="EMBL" id="BMHO01000001">
    <property type="protein sequence ID" value="GGD41841.1"/>
    <property type="molecule type" value="Genomic_DNA"/>
</dbReference>